<feature type="domain" description="Major facilitator superfamily (MFS) profile" evidence="7">
    <location>
        <begin position="42"/>
        <end position="379"/>
    </location>
</feature>
<feature type="transmembrane region" description="Helical" evidence="6">
    <location>
        <begin position="269"/>
        <end position="286"/>
    </location>
</feature>
<dbReference type="EMBL" id="CAJOBA010005852">
    <property type="protein sequence ID" value="CAF3756262.1"/>
    <property type="molecule type" value="Genomic_DNA"/>
</dbReference>
<evidence type="ECO:0000256" key="2">
    <source>
        <dbReference type="ARBA" id="ARBA00022448"/>
    </source>
</evidence>
<gene>
    <name evidence="8" type="ORF">OVA965_LOCUS13827</name>
    <name evidence="9" type="ORF">TMI583_LOCUS13831</name>
</gene>
<evidence type="ECO:0000313" key="9">
    <source>
        <dbReference type="EMBL" id="CAF3756262.1"/>
    </source>
</evidence>
<evidence type="ECO:0000256" key="1">
    <source>
        <dbReference type="ARBA" id="ARBA00004141"/>
    </source>
</evidence>
<sequence>MDNTVVHIDDVNQKTIVHEHELSDQQQSKLIRKLVWKIDIHLIPFLALLYLCSFLDRINIGNAKLAGIENDLHLTPSQYNVVLSIFFVGYVLFEVPSNLLLKLLGTSIWLPIIMIIWGIIMMSMAAVKNYPGLLACRLFLGVAEAGLFPGVVFYLSLWYTRREQTLRLGLFFSAAVLAGSFGGVLVRLSDSERQALNKHLKQGTNTTAIQKHFSWSEVKEAFIDKNVYIFMFAYIGNVTPFYSLSLFFPSIIHGMKFSNLTAQAMSAPPYAVACVLTICIAAHSGYRNERCFHIMGCSLLGIIGYILLLTFPKYGQQAMYAASIIACAGTFSSIPPLLAWFTSNIGGSTKKAVAVAMIVGFGNLGGVFAGQHPDFRYVT</sequence>
<dbReference type="GO" id="GO:0022857">
    <property type="term" value="F:transmembrane transporter activity"/>
    <property type="evidence" value="ECO:0007669"/>
    <property type="project" value="InterPro"/>
</dbReference>
<feature type="transmembrane region" description="Helical" evidence="6">
    <location>
        <begin position="292"/>
        <end position="311"/>
    </location>
</feature>
<reference evidence="8" key="1">
    <citation type="submission" date="2021-02" db="EMBL/GenBank/DDBJ databases">
        <authorList>
            <person name="Nowell W R."/>
        </authorList>
    </citation>
    <scope>NUCLEOTIDE SEQUENCE</scope>
</reference>
<dbReference type="InterPro" id="IPR020846">
    <property type="entry name" value="MFS_dom"/>
</dbReference>
<dbReference type="Proteomes" id="UP000677228">
    <property type="component" value="Unassembled WGS sequence"/>
</dbReference>
<keyword evidence="2" id="KW-0813">Transport</keyword>
<evidence type="ECO:0000313" key="10">
    <source>
        <dbReference type="Proteomes" id="UP000677228"/>
    </source>
</evidence>
<feature type="transmembrane region" description="Helical" evidence="6">
    <location>
        <begin position="318"/>
        <end position="340"/>
    </location>
</feature>
<keyword evidence="3 6" id="KW-0812">Transmembrane</keyword>
<dbReference type="SUPFAM" id="SSF103473">
    <property type="entry name" value="MFS general substrate transporter"/>
    <property type="match status" value="1"/>
</dbReference>
<feature type="transmembrane region" description="Helical" evidence="6">
    <location>
        <begin position="352"/>
        <end position="370"/>
    </location>
</feature>
<dbReference type="EMBL" id="CAJNOK010005844">
    <property type="protein sequence ID" value="CAF0985924.1"/>
    <property type="molecule type" value="Genomic_DNA"/>
</dbReference>
<name>A0A8S2DWV0_9BILA</name>
<feature type="transmembrane region" description="Helical" evidence="6">
    <location>
        <begin position="166"/>
        <end position="186"/>
    </location>
</feature>
<accession>A0A8S2DWV0</accession>
<feature type="transmembrane region" description="Helical" evidence="6">
    <location>
        <begin position="138"/>
        <end position="159"/>
    </location>
</feature>
<evidence type="ECO:0000256" key="4">
    <source>
        <dbReference type="ARBA" id="ARBA00022989"/>
    </source>
</evidence>
<evidence type="ECO:0000256" key="6">
    <source>
        <dbReference type="SAM" id="Phobius"/>
    </source>
</evidence>
<proteinExistence type="predicted"/>
<evidence type="ECO:0000256" key="5">
    <source>
        <dbReference type="ARBA" id="ARBA00023136"/>
    </source>
</evidence>
<dbReference type="AlphaFoldDB" id="A0A8S2DWV0"/>
<dbReference type="Pfam" id="PF07690">
    <property type="entry name" value="MFS_1"/>
    <property type="match status" value="1"/>
</dbReference>
<dbReference type="Proteomes" id="UP000682733">
    <property type="component" value="Unassembled WGS sequence"/>
</dbReference>
<comment type="subcellular location">
    <subcellularLocation>
        <location evidence="1">Membrane</location>
        <topology evidence="1">Multi-pass membrane protein</topology>
    </subcellularLocation>
</comment>
<evidence type="ECO:0000259" key="7">
    <source>
        <dbReference type="PROSITE" id="PS50850"/>
    </source>
</evidence>
<keyword evidence="5 6" id="KW-0472">Membrane</keyword>
<feature type="transmembrane region" description="Helical" evidence="6">
    <location>
        <begin position="227"/>
        <end position="248"/>
    </location>
</feature>
<dbReference type="InterPro" id="IPR036259">
    <property type="entry name" value="MFS_trans_sf"/>
</dbReference>
<organism evidence="8 10">
    <name type="scientific">Didymodactylos carnosus</name>
    <dbReference type="NCBI Taxonomy" id="1234261"/>
    <lineage>
        <taxon>Eukaryota</taxon>
        <taxon>Metazoa</taxon>
        <taxon>Spiralia</taxon>
        <taxon>Gnathifera</taxon>
        <taxon>Rotifera</taxon>
        <taxon>Eurotatoria</taxon>
        <taxon>Bdelloidea</taxon>
        <taxon>Philodinida</taxon>
        <taxon>Philodinidae</taxon>
        <taxon>Didymodactylos</taxon>
    </lineage>
</organism>
<dbReference type="Gene3D" id="1.20.1250.20">
    <property type="entry name" value="MFS general substrate transporter like domains"/>
    <property type="match status" value="2"/>
</dbReference>
<evidence type="ECO:0000256" key="3">
    <source>
        <dbReference type="ARBA" id="ARBA00022692"/>
    </source>
</evidence>
<feature type="transmembrane region" description="Helical" evidence="6">
    <location>
        <begin position="78"/>
        <end position="101"/>
    </location>
</feature>
<protein>
    <recommendedName>
        <fullName evidence="7">Major facilitator superfamily (MFS) profile domain-containing protein</fullName>
    </recommendedName>
</protein>
<dbReference type="PANTHER" id="PTHR43791">
    <property type="entry name" value="PERMEASE-RELATED"/>
    <property type="match status" value="1"/>
</dbReference>
<comment type="caution">
    <text evidence="8">The sequence shown here is derived from an EMBL/GenBank/DDBJ whole genome shotgun (WGS) entry which is preliminary data.</text>
</comment>
<dbReference type="GO" id="GO:0016020">
    <property type="term" value="C:membrane"/>
    <property type="evidence" value="ECO:0007669"/>
    <property type="project" value="UniProtKB-SubCell"/>
</dbReference>
<evidence type="ECO:0000313" key="8">
    <source>
        <dbReference type="EMBL" id="CAF0985924.1"/>
    </source>
</evidence>
<feature type="transmembrane region" description="Helical" evidence="6">
    <location>
        <begin position="38"/>
        <end position="58"/>
    </location>
</feature>
<keyword evidence="4 6" id="KW-1133">Transmembrane helix</keyword>
<feature type="transmembrane region" description="Helical" evidence="6">
    <location>
        <begin position="108"/>
        <end position="126"/>
    </location>
</feature>
<dbReference type="FunFam" id="1.20.1250.20:FF:000018">
    <property type="entry name" value="MFS transporter permease"/>
    <property type="match status" value="1"/>
</dbReference>
<dbReference type="InterPro" id="IPR011701">
    <property type="entry name" value="MFS"/>
</dbReference>
<dbReference type="PROSITE" id="PS50850">
    <property type="entry name" value="MFS"/>
    <property type="match status" value="1"/>
</dbReference>
<dbReference type="PANTHER" id="PTHR43791:SF36">
    <property type="entry name" value="TRANSPORTER, PUTATIVE (AFU_ORTHOLOGUE AFUA_6G08340)-RELATED"/>
    <property type="match status" value="1"/>
</dbReference>